<dbReference type="EMBL" id="JAVREY010000050">
    <property type="protein sequence ID" value="MDT0467278.1"/>
    <property type="molecule type" value="Genomic_DNA"/>
</dbReference>
<evidence type="ECO:0000313" key="1">
    <source>
        <dbReference type="EMBL" id="MDT0467278.1"/>
    </source>
</evidence>
<organism evidence="1 2">
    <name type="scientific">Streptomyces gibsoniae</name>
    <dbReference type="NCBI Taxonomy" id="3075529"/>
    <lineage>
        <taxon>Bacteria</taxon>
        <taxon>Bacillati</taxon>
        <taxon>Actinomycetota</taxon>
        <taxon>Actinomycetes</taxon>
        <taxon>Kitasatosporales</taxon>
        <taxon>Streptomycetaceae</taxon>
        <taxon>Streptomyces</taxon>
    </lineage>
</organism>
<evidence type="ECO:0000313" key="2">
    <source>
        <dbReference type="Proteomes" id="UP001183809"/>
    </source>
</evidence>
<proteinExistence type="predicted"/>
<reference evidence="2" key="1">
    <citation type="submission" date="2023-07" db="EMBL/GenBank/DDBJ databases">
        <title>30 novel species of actinomycetes from the DSMZ collection.</title>
        <authorList>
            <person name="Nouioui I."/>
        </authorList>
    </citation>
    <scope>NUCLEOTIDE SEQUENCE [LARGE SCALE GENOMIC DNA]</scope>
    <source>
        <strain evidence="2">DSM 41699</strain>
    </source>
</reference>
<protein>
    <submittedName>
        <fullName evidence="1">Uncharacterized protein</fullName>
    </submittedName>
</protein>
<gene>
    <name evidence="1" type="ORF">RM764_30475</name>
</gene>
<keyword evidence="2" id="KW-1185">Reference proteome</keyword>
<accession>A0ABU2U277</accession>
<sequence>MALKKVEHAAAKKQVMNLDELEAFARDARQAGATGKEEIQVGVSWSGKLQKLAIDVELAPADRPTLDKKVDGAS</sequence>
<name>A0ABU2U277_9ACTN</name>
<dbReference type="RefSeq" id="WP_311698737.1">
    <property type="nucleotide sequence ID" value="NZ_JAVREY010000050.1"/>
</dbReference>
<comment type="caution">
    <text evidence="1">The sequence shown here is derived from an EMBL/GenBank/DDBJ whole genome shotgun (WGS) entry which is preliminary data.</text>
</comment>
<dbReference type="Proteomes" id="UP001183809">
    <property type="component" value="Unassembled WGS sequence"/>
</dbReference>